<dbReference type="PROSITE" id="PS50110">
    <property type="entry name" value="RESPONSE_REGULATORY"/>
    <property type="match status" value="1"/>
</dbReference>
<name>A0A7C3GLI5_9BACT</name>
<evidence type="ECO:0000313" key="4">
    <source>
        <dbReference type="EMBL" id="HFC98541.1"/>
    </source>
</evidence>
<dbReference type="GO" id="GO:0000160">
    <property type="term" value="P:phosphorelay signal transduction system"/>
    <property type="evidence" value="ECO:0007669"/>
    <property type="project" value="InterPro"/>
</dbReference>
<dbReference type="Gene3D" id="3.40.50.2300">
    <property type="match status" value="1"/>
</dbReference>
<proteinExistence type="predicted"/>
<evidence type="ECO:0000256" key="2">
    <source>
        <dbReference type="PROSITE-ProRule" id="PRU00169"/>
    </source>
</evidence>
<feature type="domain" description="Response regulatory" evidence="3">
    <location>
        <begin position="4"/>
        <end position="119"/>
    </location>
</feature>
<feature type="modified residue" description="4-aspartylphosphate" evidence="2">
    <location>
        <position position="55"/>
    </location>
</feature>
<comment type="caution">
    <text evidence="4">The sequence shown here is derived from an EMBL/GenBank/DDBJ whole genome shotgun (WGS) entry which is preliminary data.</text>
</comment>
<gene>
    <name evidence="4" type="ORF">ENJ40_08825</name>
</gene>
<evidence type="ECO:0000259" key="3">
    <source>
        <dbReference type="PROSITE" id="PS50110"/>
    </source>
</evidence>
<dbReference type="EMBL" id="DRMH01000117">
    <property type="protein sequence ID" value="HFC98541.1"/>
    <property type="molecule type" value="Genomic_DNA"/>
</dbReference>
<organism evidence="4">
    <name type="scientific">Thermosulfurimonas dismutans</name>
    <dbReference type="NCBI Taxonomy" id="999894"/>
    <lineage>
        <taxon>Bacteria</taxon>
        <taxon>Pseudomonadati</taxon>
        <taxon>Thermodesulfobacteriota</taxon>
        <taxon>Thermodesulfobacteria</taxon>
        <taxon>Thermodesulfobacteriales</taxon>
        <taxon>Thermodesulfobacteriaceae</taxon>
        <taxon>Thermosulfurimonas</taxon>
    </lineage>
</organism>
<keyword evidence="1 2" id="KW-0597">Phosphoprotein</keyword>
<dbReference type="Proteomes" id="UP000886043">
    <property type="component" value="Unassembled WGS sequence"/>
</dbReference>
<dbReference type="InterPro" id="IPR001789">
    <property type="entry name" value="Sig_transdc_resp-reg_receiver"/>
</dbReference>
<dbReference type="InterPro" id="IPR011006">
    <property type="entry name" value="CheY-like_superfamily"/>
</dbReference>
<evidence type="ECO:0000256" key="1">
    <source>
        <dbReference type="ARBA" id="ARBA00022553"/>
    </source>
</evidence>
<sequence length="123" mass="14119">MSRRILVIEDEALFREQLVEYLSLVFPDLSIDQASTLAEAYDLCQRHLYHLIISDCVLPDGNACDLLRTSCTRVPVIVLTGYVQPELFARVLEQRSAPLEVLYKPVSLEKIRTLVERYLARNP</sequence>
<dbReference type="SMART" id="SM00448">
    <property type="entry name" value="REC"/>
    <property type="match status" value="1"/>
</dbReference>
<dbReference type="Pfam" id="PF00072">
    <property type="entry name" value="Response_reg"/>
    <property type="match status" value="1"/>
</dbReference>
<dbReference type="SUPFAM" id="SSF52172">
    <property type="entry name" value="CheY-like"/>
    <property type="match status" value="1"/>
</dbReference>
<reference evidence="4" key="1">
    <citation type="journal article" date="2020" name="mSystems">
        <title>Genome- and Community-Level Interaction Insights into Carbon Utilization and Element Cycling Functions of Hydrothermarchaeota in Hydrothermal Sediment.</title>
        <authorList>
            <person name="Zhou Z."/>
            <person name="Liu Y."/>
            <person name="Xu W."/>
            <person name="Pan J."/>
            <person name="Luo Z.H."/>
            <person name="Li M."/>
        </authorList>
    </citation>
    <scope>NUCLEOTIDE SEQUENCE [LARGE SCALE GENOMIC DNA]</scope>
    <source>
        <strain evidence="4">HyVt-483</strain>
    </source>
</reference>
<dbReference type="PANTHER" id="PTHR44591">
    <property type="entry name" value="STRESS RESPONSE REGULATOR PROTEIN 1"/>
    <property type="match status" value="1"/>
</dbReference>
<dbReference type="CDD" id="cd00156">
    <property type="entry name" value="REC"/>
    <property type="match status" value="1"/>
</dbReference>
<accession>A0A7C3GLI5</accession>
<protein>
    <submittedName>
        <fullName evidence="4">Response regulator</fullName>
    </submittedName>
</protein>
<dbReference type="InterPro" id="IPR050595">
    <property type="entry name" value="Bact_response_regulator"/>
</dbReference>
<dbReference type="AlphaFoldDB" id="A0A7C3GLI5"/>
<dbReference type="PANTHER" id="PTHR44591:SF3">
    <property type="entry name" value="RESPONSE REGULATORY DOMAIN-CONTAINING PROTEIN"/>
    <property type="match status" value="1"/>
</dbReference>